<dbReference type="SMART" id="SM01114">
    <property type="entry name" value="CXC"/>
    <property type="match status" value="2"/>
</dbReference>
<evidence type="ECO:0000256" key="3">
    <source>
        <dbReference type="ARBA" id="ARBA00023242"/>
    </source>
</evidence>
<dbReference type="InterPro" id="IPR033467">
    <property type="entry name" value="Tesmin/TSO1-like_CXC"/>
</dbReference>
<accession>A0A0V0QI98</accession>
<feature type="domain" description="CRC" evidence="5">
    <location>
        <begin position="292"/>
        <end position="403"/>
    </location>
</feature>
<feature type="compositionally biased region" description="Low complexity" evidence="4">
    <location>
        <begin position="571"/>
        <end position="584"/>
    </location>
</feature>
<organism evidence="6 7">
    <name type="scientific">Pseudocohnilembus persalinus</name>
    <name type="common">Ciliate</name>
    <dbReference type="NCBI Taxonomy" id="266149"/>
    <lineage>
        <taxon>Eukaryota</taxon>
        <taxon>Sar</taxon>
        <taxon>Alveolata</taxon>
        <taxon>Ciliophora</taxon>
        <taxon>Intramacronucleata</taxon>
        <taxon>Oligohymenophorea</taxon>
        <taxon>Scuticociliatia</taxon>
        <taxon>Philasterida</taxon>
        <taxon>Pseudocohnilembidae</taxon>
        <taxon>Pseudocohnilembus</taxon>
    </lineage>
</organism>
<dbReference type="InParanoid" id="A0A0V0QI98"/>
<evidence type="ECO:0000313" key="7">
    <source>
        <dbReference type="Proteomes" id="UP000054937"/>
    </source>
</evidence>
<feature type="region of interest" description="Disordered" evidence="4">
    <location>
        <begin position="525"/>
        <end position="656"/>
    </location>
</feature>
<dbReference type="OrthoDB" id="6283463at2759"/>
<comment type="caution">
    <text evidence="6">The sequence shown here is derived from an EMBL/GenBank/DDBJ whole genome shotgun (WGS) entry which is preliminary data.</text>
</comment>
<reference evidence="6 7" key="1">
    <citation type="journal article" date="2015" name="Sci. Rep.">
        <title>Genome of the facultative scuticociliatosis pathogen Pseudocohnilembus persalinus provides insight into its virulence through horizontal gene transfer.</title>
        <authorList>
            <person name="Xiong J."/>
            <person name="Wang G."/>
            <person name="Cheng J."/>
            <person name="Tian M."/>
            <person name="Pan X."/>
            <person name="Warren A."/>
            <person name="Jiang C."/>
            <person name="Yuan D."/>
            <person name="Miao W."/>
        </authorList>
    </citation>
    <scope>NUCLEOTIDE SEQUENCE [LARGE SCALE GENOMIC DNA]</scope>
    <source>
        <strain evidence="6">36N120E</strain>
    </source>
</reference>
<dbReference type="InterPro" id="IPR028307">
    <property type="entry name" value="Lin-54_fam"/>
</dbReference>
<dbReference type="PANTHER" id="PTHR12446:SF34">
    <property type="entry name" value="PROTEIN LIN-54 HOMOLOG"/>
    <property type="match status" value="1"/>
</dbReference>
<dbReference type="AlphaFoldDB" id="A0A0V0QI98"/>
<evidence type="ECO:0000259" key="5">
    <source>
        <dbReference type="PROSITE" id="PS51634"/>
    </source>
</evidence>
<feature type="region of interest" description="Disordered" evidence="4">
    <location>
        <begin position="21"/>
        <end position="132"/>
    </location>
</feature>
<feature type="compositionally biased region" description="Polar residues" evidence="4">
    <location>
        <begin position="120"/>
        <end position="132"/>
    </location>
</feature>
<gene>
    <name evidence="6" type="ORF">PPERSA_07585</name>
</gene>
<feature type="compositionally biased region" description="Low complexity" evidence="4">
    <location>
        <begin position="596"/>
        <end position="621"/>
    </location>
</feature>
<name>A0A0V0QI98_PSEPJ</name>
<keyword evidence="3" id="KW-0539">Nucleus</keyword>
<dbReference type="GO" id="GO:0006355">
    <property type="term" value="P:regulation of DNA-templated transcription"/>
    <property type="evidence" value="ECO:0007669"/>
    <property type="project" value="TreeGrafter"/>
</dbReference>
<dbReference type="PANTHER" id="PTHR12446">
    <property type="entry name" value="TESMIN/TSO1-RELATED"/>
    <property type="match status" value="1"/>
</dbReference>
<evidence type="ECO:0000256" key="2">
    <source>
        <dbReference type="ARBA" id="ARBA00007267"/>
    </source>
</evidence>
<dbReference type="Proteomes" id="UP000054937">
    <property type="component" value="Unassembled WGS sequence"/>
</dbReference>
<feature type="compositionally biased region" description="Polar residues" evidence="4">
    <location>
        <begin position="21"/>
        <end position="31"/>
    </location>
</feature>
<feature type="compositionally biased region" description="Basic and acidic residues" evidence="4">
    <location>
        <begin position="585"/>
        <end position="595"/>
    </location>
</feature>
<feature type="compositionally biased region" description="Basic and acidic residues" evidence="4">
    <location>
        <begin position="71"/>
        <end position="84"/>
    </location>
</feature>
<feature type="compositionally biased region" description="Acidic residues" evidence="4">
    <location>
        <begin position="106"/>
        <end position="119"/>
    </location>
</feature>
<dbReference type="EMBL" id="LDAU01000159">
    <property type="protein sequence ID" value="KRX01940.1"/>
    <property type="molecule type" value="Genomic_DNA"/>
</dbReference>
<dbReference type="InterPro" id="IPR005172">
    <property type="entry name" value="CRC"/>
</dbReference>
<comment type="similarity">
    <text evidence="2">Belongs to the lin-54 family.</text>
</comment>
<sequence>MRLKFGDVSKQCTLISGVQEKTQKKQAQQFSGALGLESVEEESKMGENLKLEEENVKEKKNLQETAVPSDSEGKAENLSKKAEISAKTTPTQPLKRQRFIQQIEFEPLEEDSDENEMQEQQESITNEYYSSTQKKLGNLSTAKKIKPNQNDENNNNINNNINNNLEEEYTMVFGKKLKDQKLFINLSLDKVNKKCIFKGKQYPGGLVEKIKPSFNLDPQNQQQIFAQNHMEIGSINSISIGNNNKIYNLLDKEMLLQQNQNNNSLNVTNKNQIISSLEFDENRNVLGSNQKKKIICNCKKSKCQKLYCECFANQELCSDECNCCDCFNNEHHLEDLEKARKETLNRNSTAFKSKIVENQNQLEHFKGCNCKKSNCQKKYCECFNQGVQCTKHCKCEDCKNGFPHTHSDDDNEGELKLKNPAVKEEDNNQNIIRQQQLLLQQQQNEQQQQLQQQQSQQITIEYPPYYYHNMYAHHSHMMQAHMPPHPHHHPHHHQIPHHIIPMPFLHGPLNQQMMKYNKKNNKNFNQFQMHSQPPGYFANKQPKQIQQQQQQQLQKNSSSSSSNSEKKVKINKQQQQLQQQQQQQIKEELNEDNKENLQIQQQKKKSNNSNSGSNSNSQNKQFTSPFINNNSNSQVKSDDSNQLAPKSTSSHFVSTV</sequence>
<dbReference type="Pfam" id="PF03638">
    <property type="entry name" value="TCR"/>
    <property type="match status" value="2"/>
</dbReference>
<keyword evidence="7" id="KW-1185">Reference proteome</keyword>
<evidence type="ECO:0000256" key="4">
    <source>
        <dbReference type="SAM" id="MobiDB-lite"/>
    </source>
</evidence>
<feature type="compositionally biased region" description="Polar residues" evidence="4">
    <location>
        <begin position="622"/>
        <end position="656"/>
    </location>
</feature>
<feature type="compositionally biased region" description="Low complexity" evidence="4">
    <location>
        <begin position="539"/>
        <end position="563"/>
    </location>
</feature>
<feature type="compositionally biased region" description="Basic and acidic residues" evidence="4">
    <location>
        <begin position="41"/>
        <end position="62"/>
    </location>
</feature>
<dbReference type="PROSITE" id="PS51634">
    <property type="entry name" value="CRC"/>
    <property type="match status" value="1"/>
</dbReference>
<evidence type="ECO:0000256" key="1">
    <source>
        <dbReference type="ARBA" id="ARBA00004123"/>
    </source>
</evidence>
<protein>
    <recommendedName>
        <fullName evidence="5">CRC domain-containing protein</fullName>
    </recommendedName>
</protein>
<dbReference type="GO" id="GO:0005634">
    <property type="term" value="C:nucleus"/>
    <property type="evidence" value="ECO:0007669"/>
    <property type="project" value="UniProtKB-SubCell"/>
</dbReference>
<comment type="subcellular location">
    <subcellularLocation>
        <location evidence="1">Nucleus</location>
    </subcellularLocation>
</comment>
<evidence type="ECO:0000313" key="6">
    <source>
        <dbReference type="EMBL" id="KRX01940.1"/>
    </source>
</evidence>
<proteinExistence type="inferred from homology"/>